<dbReference type="Pfam" id="PF09420">
    <property type="entry name" value="Nop16"/>
    <property type="match status" value="1"/>
</dbReference>
<comment type="similarity">
    <text evidence="2">Belongs to the NOP16 family.</text>
</comment>
<evidence type="ECO:0000256" key="5">
    <source>
        <dbReference type="SAM" id="MobiDB-lite"/>
    </source>
</evidence>
<gene>
    <name evidence="6" type="ORF">CAUS1442_LOCUS5174</name>
</gene>
<reference evidence="6" key="1">
    <citation type="submission" date="2021-01" db="EMBL/GenBank/DDBJ databases">
        <authorList>
            <person name="Corre E."/>
            <person name="Pelletier E."/>
            <person name="Niang G."/>
            <person name="Scheremetjew M."/>
            <person name="Finn R."/>
            <person name="Kale V."/>
            <person name="Holt S."/>
            <person name="Cochrane G."/>
            <person name="Meng A."/>
            <person name="Brown T."/>
            <person name="Cohen L."/>
        </authorList>
    </citation>
    <scope>NUCLEOTIDE SEQUENCE</scope>
    <source>
        <strain evidence="6">CCMP3328</strain>
    </source>
</reference>
<evidence type="ECO:0000256" key="2">
    <source>
        <dbReference type="ARBA" id="ARBA00008479"/>
    </source>
</evidence>
<comment type="subcellular location">
    <subcellularLocation>
        <location evidence="1">Nucleus</location>
        <location evidence="1">Nucleolus</location>
    </subcellularLocation>
</comment>
<evidence type="ECO:0000256" key="3">
    <source>
        <dbReference type="ARBA" id="ARBA00015522"/>
    </source>
</evidence>
<proteinExistence type="inferred from homology"/>
<protein>
    <recommendedName>
        <fullName evidence="3">Nucleolar protein 16</fullName>
    </recommendedName>
</protein>
<accession>A0A7R9WTA0</accession>
<keyword evidence="4" id="KW-0539">Nucleus</keyword>
<evidence type="ECO:0000313" key="6">
    <source>
        <dbReference type="EMBL" id="CAD8333073.1"/>
    </source>
</evidence>
<dbReference type="GO" id="GO:0042273">
    <property type="term" value="P:ribosomal large subunit biogenesis"/>
    <property type="evidence" value="ECO:0007669"/>
    <property type="project" value="TreeGrafter"/>
</dbReference>
<name>A0A7R9WTA0_9STRA</name>
<dbReference type="AlphaFoldDB" id="A0A7R9WTA0"/>
<sequence>MVRHGRAKKRRAGRIGRTKLKNKNFRRWDPNPKITDSTIRKHWDPSKSPSANLASMGLTANANNLASAKTGFSHKGMAGEGMGAATVEPRTAPKVDVVELYDIPKSDDLSAKNQQNRVTLSLSDQKYIAKCMSKHGDNYTAMFRDIKVNRMQHTEHKLRKLGSRFLLLSEKQRAVSLPDKVKQSAPEST</sequence>
<evidence type="ECO:0000256" key="4">
    <source>
        <dbReference type="ARBA" id="ARBA00023242"/>
    </source>
</evidence>
<dbReference type="InterPro" id="IPR019002">
    <property type="entry name" value="Ribosome_biogenesis_Nop16"/>
</dbReference>
<feature type="region of interest" description="Disordered" evidence="5">
    <location>
        <begin position="29"/>
        <end position="48"/>
    </location>
</feature>
<dbReference type="GO" id="GO:0005730">
    <property type="term" value="C:nucleolus"/>
    <property type="evidence" value="ECO:0007669"/>
    <property type="project" value="UniProtKB-SubCell"/>
</dbReference>
<evidence type="ECO:0000256" key="1">
    <source>
        <dbReference type="ARBA" id="ARBA00004604"/>
    </source>
</evidence>
<organism evidence="6">
    <name type="scientific">Craspedostauros australis</name>
    <dbReference type="NCBI Taxonomy" id="1486917"/>
    <lineage>
        <taxon>Eukaryota</taxon>
        <taxon>Sar</taxon>
        <taxon>Stramenopiles</taxon>
        <taxon>Ochrophyta</taxon>
        <taxon>Bacillariophyta</taxon>
        <taxon>Bacillariophyceae</taxon>
        <taxon>Bacillariophycidae</taxon>
        <taxon>Naviculales</taxon>
        <taxon>Naviculaceae</taxon>
        <taxon>Craspedostauros</taxon>
    </lineage>
</organism>
<dbReference type="PANTHER" id="PTHR13243:SF1">
    <property type="entry name" value="NUCLEOLAR PROTEIN 16"/>
    <property type="match status" value="1"/>
</dbReference>
<dbReference type="PANTHER" id="PTHR13243">
    <property type="entry name" value="HSPC111 PROTEIN-RELATED"/>
    <property type="match status" value="1"/>
</dbReference>
<dbReference type="EMBL" id="HBEF01008224">
    <property type="protein sequence ID" value="CAD8333073.1"/>
    <property type="molecule type" value="Transcribed_RNA"/>
</dbReference>